<feature type="region of interest" description="Disordered" evidence="1">
    <location>
        <begin position="67"/>
        <end position="249"/>
    </location>
</feature>
<evidence type="ECO:0000256" key="1">
    <source>
        <dbReference type="SAM" id="MobiDB-lite"/>
    </source>
</evidence>
<feature type="compositionally biased region" description="Pro residues" evidence="1">
    <location>
        <begin position="82"/>
        <end position="91"/>
    </location>
</feature>
<sequence>MPVAAAAGPDARRGTEPEPESEAARPWTEETGWADPAPDAPALHAQERPSREAALLGEAALVAAALIGAGTGRTPGEEAPPETDPVPPGPEEPAETAETAETAEAADAEEDFAAWDRTDDSFVPLLLSTAVQEEDGDGPAARFSREDEETWTGAPGTRTAEPAPSGLVTWQPSRRQPPGEGAPSGLGLPVGGLMCADVPYDPDLDEQDEEEGGQGEDDERKPAAVSAADLLVQDNGVWGAPDDTDNGFL</sequence>
<feature type="compositionally biased region" description="Acidic residues" evidence="1">
    <location>
        <begin position="200"/>
        <end position="217"/>
    </location>
</feature>
<dbReference type="EMBL" id="JBEPEK010000263">
    <property type="protein sequence ID" value="MER7183656.1"/>
    <property type="molecule type" value="Genomic_DNA"/>
</dbReference>
<dbReference type="RefSeq" id="WP_350785157.1">
    <property type="nucleotide sequence ID" value="NZ_JBEPEK010000263.1"/>
</dbReference>
<dbReference type="Proteomes" id="UP001474181">
    <property type="component" value="Unassembled WGS sequence"/>
</dbReference>
<reference evidence="2 3" key="1">
    <citation type="submission" date="2024-06" db="EMBL/GenBank/DDBJ databases">
        <title>The Natural Products Discovery Center: Release of the First 8490 Sequenced Strains for Exploring Actinobacteria Biosynthetic Diversity.</title>
        <authorList>
            <person name="Kalkreuter E."/>
            <person name="Kautsar S.A."/>
            <person name="Yang D."/>
            <person name="Bader C.D."/>
            <person name="Teijaro C.N."/>
            <person name="Fluegel L."/>
            <person name="Davis C.M."/>
            <person name="Simpson J.R."/>
            <person name="Lauterbach L."/>
            <person name="Steele A.D."/>
            <person name="Gui C."/>
            <person name="Meng S."/>
            <person name="Li G."/>
            <person name="Viehrig K."/>
            <person name="Ye F."/>
            <person name="Su P."/>
            <person name="Kiefer A.F."/>
            <person name="Nichols A."/>
            <person name="Cepeda A.J."/>
            <person name="Yan W."/>
            <person name="Fan B."/>
            <person name="Jiang Y."/>
            <person name="Adhikari A."/>
            <person name="Zheng C.-J."/>
            <person name="Schuster L."/>
            <person name="Cowan T.M."/>
            <person name="Smanski M.J."/>
            <person name="Chevrette M.G."/>
            <person name="De Carvalho L.P.S."/>
            <person name="Shen B."/>
        </authorList>
    </citation>
    <scope>NUCLEOTIDE SEQUENCE [LARGE SCALE GENOMIC DNA]</scope>
    <source>
        <strain evidence="2 3">NPDC000234</strain>
    </source>
</reference>
<proteinExistence type="predicted"/>
<gene>
    <name evidence="2" type="ORF">ABT404_30000</name>
</gene>
<accession>A0ABV1X3S6</accession>
<feature type="region of interest" description="Disordered" evidence="1">
    <location>
        <begin position="1"/>
        <end position="51"/>
    </location>
</feature>
<protein>
    <submittedName>
        <fullName evidence="2">Uncharacterized protein</fullName>
    </submittedName>
</protein>
<feature type="compositionally biased region" description="Acidic residues" evidence="1">
    <location>
        <begin position="104"/>
        <end position="113"/>
    </location>
</feature>
<keyword evidence="3" id="KW-1185">Reference proteome</keyword>
<evidence type="ECO:0000313" key="3">
    <source>
        <dbReference type="Proteomes" id="UP001474181"/>
    </source>
</evidence>
<organism evidence="2 3">
    <name type="scientific">Streptomyces hyaluromycini</name>
    <dbReference type="NCBI Taxonomy" id="1377993"/>
    <lineage>
        <taxon>Bacteria</taxon>
        <taxon>Bacillati</taxon>
        <taxon>Actinomycetota</taxon>
        <taxon>Actinomycetes</taxon>
        <taxon>Kitasatosporales</taxon>
        <taxon>Streptomycetaceae</taxon>
        <taxon>Streptomyces</taxon>
    </lineage>
</organism>
<name>A0ABV1X3S6_9ACTN</name>
<comment type="caution">
    <text evidence="2">The sequence shown here is derived from an EMBL/GenBank/DDBJ whole genome shotgun (WGS) entry which is preliminary data.</text>
</comment>
<evidence type="ECO:0000313" key="2">
    <source>
        <dbReference type="EMBL" id="MER7183656.1"/>
    </source>
</evidence>